<evidence type="ECO:0000313" key="4">
    <source>
        <dbReference type="Proteomes" id="UP000000763"/>
    </source>
</evidence>
<sequence length="62" mass="6541">MGAVRGGASIIRGCPGTRSVPGPCQEGSRYYQRQANLRATASSTEAVVVDLSGRHRLVILDV</sequence>
<dbReference type="Proteomes" id="UP000000763">
    <property type="component" value="Chromosome 8"/>
</dbReference>
<gene>
    <name evidence="2" type="ORF">P0479C12.14</name>
    <name evidence="3" type="ORF">P0708B04.39</name>
</gene>
<protein>
    <submittedName>
        <fullName evidence="3">Uncharacterized protein</fullName>
    </submittedName>
</protein>
<name>Q6Z8Q0_ORYSJ</name>
<accession>Q6Z8Q0</accession>
<proteinExistence type="predicted"/>
<reference evidence="2" key="1">
    <citation type="submission" date="2001-12" db="EMBL/GenBank/DDBJ databases">
        <title>Oryza sativa nipponbare(GA3) genomic DNA, chromosome 8, PAC clone:P0479C12.</title>
        <authorList>
            <person name="Sasaki T."/>
            <person name="Matsumoto T."/>
            <person name="Yamamoto K."/>
        </authorList>
    </citation>
    <scope>NUCLEOTIDE SEQUENCE</scope>
</reference>
<evidence type="ECO:0000313" key="2">
    <source>
        <dbReference type="EMBL" id="BAD09483.1"/>
    </source>
</evidence>
<dbReference type="EMBL" id="AP004764">
    <property type="protein sequence ID" value="BAD10050.1"/>
    <property type="molecule type" value="Genomic_DNA"/>
</dbReference>
<reference evidence="4" key="4">
    <citation type="journal article" date="2008" name="Nucleic Acids Res.">
        <title>The rice annotation project database (RAP-DB): 2008 update.</title>
        <authorList>
            <consortium name="The rice annotation project (RAP)"/>
        </authorList>
    </citation>
    <scope>GENOME REANNOTATION</scope>
    <source>
        <strain evidence="4">cv. Nipponbare</strain>
    </source>
</reference>
<feature type="region of interest" description="Disordered" evidence="1">
    <location>
        <begin position="1"/>
        <end position="25"/>
    </location>
</feature>
<dbReference type="AlphaFoldDB" id="Q6Z8Q0"/>
<reference evidence="3" key="2">
    <citation type="submission" date="2002-02" db="EMBL/GenBank/DDBJ databases">
        <title>Oryza sativa nipponbare(GA3) genomic DNA, chromosome 8, PAC clone:P0708B04.</title>
        <authorList>
            <person name="Sasaki T."/>
            <person name="Matsumoto T."/>
            <person name="Yamamoto K."/>
        </authorList>
    </citation>
    <scope>NUCLEOTIDE SEQUENCE</scope>
</reference>
<reference evidence="4" key="3">
    <citation type="journal article" date="2005" name="Nature">
        <title>The map-based sequence of the rice genome.</title>
        <authorList>
            <consortium name="International rice genome sequencing project (IRGSP)"/>
            <person name="Matsumoto T."/>
            <person name="Wu J."/>
            <person name="Kanamori H."/>
            <person name="Katayose Y."/>
            <person name="Fujisawa M."/>
            <person name="Namiki N."/>
            <person name="Mizuno H."/>
            <person name="Yamamoto K."/>
            <person name="Antonio B.A."/>
            <person name="Baba T."/>
            <person name="Sakata K."/>
            <person name="Nagamura Y."/>
            <person name="Aoki H."/>
            <person name="Arikawa K."/>
            <person name="Arita K."/>
            <person name="Bito T."/>
            <person name="Chiden Y."/>
            <person name="Fujitsuka N."/>
            <person name="Fukunaka R."/>
            <person name="Hamada M."/>
            <person name="Harada C."/>
            <person name="Hayashi A."/>
            <person name="Hijishita S."/>
            <person name="Honda M."/>
            <person name="Hosokawa S."/>
            <person name="Ichikawa Y."/>
            <person name="Idonuma A."/>
            <person name="Iijima M."/>
            <person name="Ikeda M."/>
            <person name="Ikeno M."/>
            <person name="Ito K."/>
            <person name="Ito S."/>
            <person name="Ito T."/>
            <person name="Ito Y."/>
            <person name="Ito Y."/>
            <person name="Iwabuchi A."/>
            <person name="Kamiya K."/>
            <person name="Karasawa W."/>
            <person name="Kurita K."/>
            <person name="Katagiri S."/>
            <person name="Kikuta A."/>
            <person name="Kobayashi H."/>
            <person name="Kobayashi N."/>
            <person name="Machita K."/>
            <person name="Maehara T."/>
            <person name="Masukawa M."/>
            <person name="Mizubayashi T."/>
            <person name="Mukai Y."/>
            <person name="Nagasaki H."/>
            <person name="Nagata Y."/>
            <person name="Naito S."/>
            <person name="Nakashima M."/>
            <person name="Nakama Y."/>
            <person name="Nakamichi Y."/>
            <person name="Nakamura M."/>
            <person name="Meguro A."/>
            <person name="Negishi M."/>
            <person name="Ohta I."/>
            <person name="Ohta T."/>
            <person name="Okamoto M."/>
            <person name="Ono N."/>
            <person name="Saji S."/>
            <person name="Sakaguchi M."/>
            <person name="Sakai K."/>
            <person name="Shibata M."/>
            <person name="Shimokawa T."/>
            <person name="Song J."/>
            <person name="Takazaki Y."/>
            <person name="Terasawa K."/>
            <person name="Tsugane M."/>
            <person name="Tsuji K."/>
            <person name="Ueda S."/>
            <person name="Waki K."/>
            <person name="Yamagata H."/>
            <person name="Yamamoto M."/>
            <person name="Yamamoto S."/>
            <person name="Yamane H."/>
            <person name="Yoshiki S."/>
            <person name="Yoshihara R."/>
            <person name="Yukawa K."/>
            <person name="Zhong H."/>
            <person name="Yano M."/>
            <person name="Yuan Q."/>
            <person name="Ouyang S."/>
            <person name="Liu J."/>
            <person name="Jones K.M."/>
            <person name="Gansberger K."/>
            <person name="Moffat K."/>
            <person name="Hill J."/>
            <person name="Bera J."/>
            <person name="Fadrosh D."/>
            <person name="Jin S."/>
            <person name="Johri S."/>
            <person name="Kim M."/>
            <person name="Overton L."/>
            <person name="Reardon M."/>
            <person name="Tsitrin T."/>
            <person name="Vuong H."/>
            <person name="Weaver B."/>
            <person name="Ciecko A."/>
            <person name="Tallon L."/>
            <person name="Jackson J."/>
            <person name="Pai G."/>
            <person name="Aken S.V."/>
            <person name="Utterback T."/>
            <person name="Reidmuller S."/>
            <person name="Feldblyum T."/>
            <person name="Hsiao J."/>
            <person name="Zismann V."/>
            <person name="Iobst S."/>
            <person name="de Vazeille A.R."/>
            <person name="Buell C.R."/>
            <person name="Ying K."/>
            <person name="Li Y."/>
            <person name="Lu T."/>
            <person name="Huang Y."/>
            <person name="Zhao Q."/>
            <person name="Feng Q."/>
            <person name="Zhang L."/>
            <person name="Zhu J."/>
            <person name="Weng Q."/>
            <person name="Mu J."/>
            <person name="Lu Y."/>
            <person name="Fan D."/>
            <person name="Liu Y."/>
            <person name="Guan J."/>
            <person name="Zhang Y."/>
            <person name="Yu S."/>
            <person name="Liu X."/>
            <person name="Zhang Y."/>
            <person name="Hong G."/>
            <person name="Han B."/>
            <person name="Choisne N."/>
            <person name="Demange N."/>
            <person name="Orjeda G."/>
            <person name="Samain S."/>
            <person name="Cattolico L."/>
            <person name="Pelletier E."/>
            <person name="Couloux A."/>
            <person name="Segurens B."/>
            <person name="Wincker P."/>
            <person name="D'Hont A."/>
            <person name="Scarpelli C."/>
            <person name="Weissenbach J."/>
            <person name="Salanoubat M."/>
            <person name="Quetier F."/>
            <person name="Yu Y."/>
            <person name="Kim H.R."/>
            <person name="Rambo T."/>
            <person name="Currie J."/>
            <person name="Collura K."/>
            <person name="Luo M."/>
            <person name="Yang T."/>
            <person name="Ammiraju J.S.S."/>
            <person name="Engler F."/>
            <person name="Soderlund C."/>
            <person name="Wing R.A."/>
            <person name="Palmer L.E."/>
            <person name="de la Bastide M."/>
            <person name="Spiegel L."/>
            <person name="Nascimento L."/>
            <person name="Zutavern T."/>
            <person name="O'Shaughnessy A."/>
            <person name="Dike S."/>
            <person name="Dedhia N."/>
            <person name="Preston R."/>
            <person name="Balija V."/>
            <person name="McCombie W.R."/>
            <person name="Chow T."/>
            <person name="Chen H."/>
            <person name="Chung M."/>
            <person name="Chen C."/>
            <person name="Shaw J."/>
            <person name="Wu H."/>
            <person name="Hsiao K."/>
            <person name="Chao Y."/>
            <person name="Chu M."/>
            <person name="Cheng C."/>
            <person name="Hour A."/>
            <person name="Lee P."/>
            <person name="Lin S."/>
            <person name="Lin Y."/>
            <person name="Liou J."/>
            <person name="Liu S."/>
            <person name="Hsing Y."/>
            <person name="Raghuvanshi S."/>
            <person name="Mohanty A."/>
            <person name="Bharti A.K."/>
            <person name="Gaur A."/>
            <person name="Gupta V."/>
            <person name="Kumar D."/>
            <person name="Ravi V."/>
            <person name="Vij S."/>
            <person name="Kapur A."/>
            <person name="Khurana P."/>
            <person name="Khurana P."/>
            <person name="Khurana J.P."/>
            <person name="Tyagi A.K."/>
            <person name="Gaikwad K."/>
            <person name="Singh A."/>
            <person name="Dalal V."/>
            <person name="Srivastava S."/>
            <person name="Dixit A."/>
            <person name="Pal A.K."/>
            <person name="Ghazi I.A."/>
            <person name="Yadav M."/>
            <person name="Pandit A."/>
            <person name="Bhargava A."/>
            <person name="Sureshbabu K."/>
            <person name="Batra K."/>
            <person name="Sharma T.R."/>
            <person name="Mohapatra T."/>
            <person name="Singh N.K."/>
            <person name="Messing J."/>
            <person name="Nelson A.B."/>
            <person name="Fuks G."/>
            <person name="Kavchok S."/>
            <person name="Keizer G."/>
            <person name="Linton E."/>
            <person name="Llaca V."/>
            <person name="Song R."/>
            <person name="Tanyolac B."/>
            <person name="Young S."/>
            <person name="Ho-Il K."/>
            <person name="Hahn J.H."/>
            <person name="Sangsakoo G."/>
            <person name="Vanavichit A."/>
            <person name="de Mattos Luiz.A.T."/>
            <person name="Zimmer P.D."/>
            <person name="Malone G."/>
            <person name="Dellagostin O."/>
            <person name="de Oliveira A.C."/>
            <person name="Bevan M."/>
            <person name="Bancroft I."/>
            <person name="Minx P."/>
            <person name="Cordum H."/>
            <person name="Wilson R."/>
            <person name="Cheng Z."/>
            <person name="Jin W."/>
            <person name="Jiang J."/>
            <person name="Leong S.A."/>
            <person name="Iwama H."/>
            <person name="Gojobori T."/>
            <person name="Itoh T."/>
            <person name="Niimura Y."/>
            <person name="Fujii Y."/>
            <person name="Habara T."/>
            <person name="Sakai H."/>
            <person name="Sato Y."/>
            <person name="Wilson G."/>
            <person name="Kumar K."/>
            <person name="McCouch S."/>
            <person name="Juretic N."/>
            <person name="Hoen D."/>
            <person name="Wright S."/>
            <person name="Bruskiewich R."/>
            <person name="Bureau T."/>
            <person name="Miyao A."/>
            <person name="Hirochika H."/>
            <person name="Nishikawa T."/>
            <person name="Kadowaki K."/>
            <person name="Sugiura M."/>
            <person name="Burr B."/>
            <person name="Sasaki T."/>
        </authorList>
    </citation>
    <scope>NUCLEOTIDE SEQUENCE [LARGE SCALE GENOMIC DNA]</scope>
    <source>
        <strain evidence="4">cv. Nipponbare</strain>
    </source>
</reference>
<dbReference type="EMBL" id="AP004564">
    <property type="protein sequence ID" value="BAD09483.1"/>
    <property type="molecule type" value="Genomic_DNA"/>
</dbReference>
<organism evidence="3 4">
    <name type="scientific">Oryza sativa subsp. japonica</name>
    <name type="common">Rice</name>
    <dbReference type="NCBI Taxonomy" id="39947"/>
    <lineage>
        <taxon>Eukaryota</taxon>
        <taxon>Viridiplantae</taxon>
        <taxon>Streptophyta</taxon>
        <taxon>Embryophyta</taxon>
        <taxon>Tracheophyta</taxon>
        <taxon>Spermatophyta</taxon>
        <taxon>Magnoliopsida</taxon>
        <taxon>Liliopsida</taxon>
        <taxon>Poales</taxon>
        <taxon>Poaceae</taxon>
        <taxon>BOP clade</taxon>
        <taxon>Oryzoideae</taxon>
        <taxon>Oryzeae</taxon>
        <taxon>Oryzinae</taxon>
        <taxon>Oryza</taxon>
        <taxon>Oryza sativa</taxon>
    </lineage>
</organism>
<evidence type="ECO:0000313" key="3">
    <source>
        <dbReference type="EMBL" id="BAD10050.1"/>
    </source>
</evidence>
<evidence type="ECO:0000256" key="1">
    <source>
        <dbReference type="SAM" id="MobiDB-lite"/>
    </source>
</evidence>